<evidence type="ECO:0000313" key="3">
    <source>
        <dbReference type="EMBL" id="RMZ73895.1"/>
    </source>
</evidence>
<dbReference type="AlphaFoldDB" id="A0A3M7MH94"/>
<keyword evidence="4" id="KW-1185">Reference proteome</keyword>
<dbReference type="Proteomes" id="UP000265663">
    <property type="component" value="Unassembled WGS sequence"/>
</dbReference>
<reference evidence="3 4" key="1">
    <citation type="journal article" date="2014" name="PLoS ONE">
        <title>De novo Genome Assembly of the Fungal Plant Pathogen Pyrenophora semeniperda.</title>
        <authorList>
            <person name="Soliai M.M."/>
            <person name="Meyer S.E."/>
            <person name="Udall J.A."/>
            <person name="Elzinga D.E."/>
            <person name="Hermansen R.A."/>
            <person name="Bodily P.M."/>
            <person name="Hart A.A."/>
            <person name="Coleman C.E."/>
        </authorList>
    </citation>
    <scope>NUCLEOTIDE SEQUENCE [LARGE SCALE GENOMIC DNA]</scope>
    <source>
        <strain evidence="3 4">CCB06</strain>
        <tissue evidence="3">Mycelium</tissue>
    </source>
</reference>
<proteinExistence type="predicted"/>
<sequence>MLSLTFLTFLCILLPTLHLLLQAVQFGRRQSIVFYTIAAYQLSALLWPERLRIDRDIEPPFIIFKPTFALHVGLYEILLNHTRRLPPAERAALLSGKRFAENVDSIIEGNPTTALKRLGFPALPPNLQERVQYVATLPIIAVTPPEDGDRRPERGQSGAKRIRYIKGLLAPPKRVAKSGREIKRRERALRKQSRELEKQ</sequence>
<dbReference type="OrthoDB" id="3786928at2759"/>
<evidence type="ECO:0000256" key="2">
    <source>
        <dbReference type="SAM" id="SignalP"/>
    </source>
</evidence>
<accession>A0A3M7MH94</accession>
<name>A0A3M7MH94_9PLEO</name>
<organism evidence="3 4">
    <name type="scientific">Pyrenophora seminiperda CCB06</name>
    <dbReference type="NCBI Taxonomy" id="1302712"/>
    <lineage>
        <taxon>Eukaryota</taxon>
        <taxon>Fungi</taxon>
        <taxon>Dikarya</taxon>
        <taxon>Ascomycota</taxon>
        <taxon>Pezizomycotina</taxon>
        <taxon>Dothideomycetes</taxon>
        <taxon>Pleosporomycetidae</taxon>
        <taxon>Pleosporales</taxon>
        <taxon>Pleosporineae</taxon>
        <taxon>Pleosporaceae</taxon>
        <taxon>Pyrenophora</taxon>
    </lineage>
</organism>
<protein>
    <submittedName>
        <fullName evidence="3">Uncharacterized protein</fullName>
    </submittedName>
</protein>
<evidence type="ECO:0000256" key="1">
    <source>
        <dbReference type="SAM" id="MobiDB-lite"/>
    </source>
</evidence>
<feature type="chain" id="PRO_5017977373" evidence="2">
    <location>
        <begin position="24"/>
        <end position="199"/>
    </location>
</feature>
<feature type="region of interest" description="Disordered" evidence="1">
    <location>
        <begin position="173"/>
        <end position="199"/>
    </location>
</feature>
<dbReference type="EMBL" id="KE747843">
    <property type="protein sequence ID" value="RMZ73895.1"/>
    <property type="molecule type" value="Genomic_DNA"/>
</dbReference>
<feature type="signal peptide" evidence="2">
    <location>
        <begin position="1"/>
        <end position="23"/>
    </location>
</feature>
<gene>
    <name evidence="3" type="ORF">GMOD_00004697</name>
</gene>
<evidence type="ECO:0000313" key="4">
    <source>
        <dbReference type="Proteomes" id="UP000265663"/>
    </source>
</evidence>
<keyword evidence="2" id="KW-0732">Signal</keyword>